<organism evidence="2 3">
    <name type="scientific">Kribbella sandramycini</name>
    <dbReference type="NCBI Taxonomy" id="60450"/>
    <lineage>
        <taxon>Bacteria</taxon>
        <taxon>Bacillati</taxon>
        <taxon>Actinomycetota</taxon>
        <taxon>Actinomycetes</taxon>
        <taxon>Propionibacteriales</taxon>
        <taxon>Kribbellaceae</taxon>
        <taxon>Kribbella</taxon>
    </lineage>
</organism>
<name>A0A7Y4NYE5_9ACTN</name>
<evidence type="ECO:0000313" key="2">
    <source>
        <dbReference type="EMBL" id="NOL40877.1"/>
    </source>
</evidence>
<evidence type="ECO:0000313" key="4">
    <source>
        <dbReference type="Proteomes" id="UP000553957"/>
    </source>
</evidence>
<dbReference type="RefSeq" id="WP_171673348.1">
    <property type="nucleotide sequence ID" value="NZ_BAAAGT010000002.1"/>
</dbReference>
<proteinExistence type="predicted"/>
<sequence length="175" mass="19673">MADLTPQQRVSFERFKVWKHRPKSKATASVPSPQEVFAEMMKATFGPLLRDQGLRGSGGRFELPSDDYWALLGFQKSAYSDGQEVQFTVNLSAIRRDVWAERAAASPALGERPKPTVVYGSWATQTRLGLITPEGSDKWWPIVRGVDPGPVAEDVVSDLLKYGLPWLREQITKRR</sequence>
<dbReference type="InterPro" id="IPR025412">
    <property type="entry name" value="DUF4304"/>
</dbReference>
<gene>
    <name evidence="1" type="ORF">HNR71_004921</name>
    <name evidence="2" type="ORF">HPO96_11525</name>
</gene>
<dbReference type="Proteomes" id="UP000553957">
    <property type="component" value="Unassembled WGS sequence"/>
</dbReference>
<reference evidence="2 3" key="1">
    <citation type="submission" date="2020-05" db="EMBL/GenBank/DDBJ databases">
        <title>Genome sequence of Kribbella sandramycini ATCC 39419.</title>
        <authorList>
            <person name="Maclea K.S."/>
            <person name="Fair J.L."/>
        </authorList>
    </citation>
    <scope>NUCLEOTIDE SEQUENCE [LARGE SCALE GENOMIC DNA]</scope>
    <source>
        <strain evidence="2 3">ATCC 39419</strain>
    </source>
</reference>
<protein>
    <submittedName>
        <fullName evidence="2">DUF4304 domain-containing protein</fullName>
    </submittedName>
</protein>
<reference evidence="1 4" key="2">
    <citation type="submission" date="2020-08" db="EMBL/GenBank/DDBJ databases">
        <title>Sequencing the genomes of 1000 actinobacteria strains.</title>
        <authorList>
            <person name="Klenk H.-P."/>
        </authorList>
    </citation>
    <scope>NUCLEOTIDE SEQUENCE [LARGE SCALE GENOMIC DNA]</scope>
    <source>
        <strain evidence="1 4">DSM 15626</strain>
    </source>
</reference>
<evidence type="ECO:0000313" key="1">
    <source>
        <dbReference type="EMBL" id="MBB6569284.1"/>
    </source>
</evidence>
<comment type="caution">
    <text evidence="2">The sequence shown here is derived from an EMBL/GenBank/DDBJ whole genome shotgun (WGS) entry which is preliminary data.</text>
</comment>
<dbReference type="Pfam" id="PF14137">
    <property type="entry name" value="DUF4304"/>
    <property type="match status" value="1"/>
</dbReference>
<dbReference type="EMBL" id="JABJRC010000002">
    <property type="protein sequence ID" value="NOL40877.1"/>
    <property type="molecule type" value="Genomic_DNA"/>
</dbReference>
<accession>A0A7Y4NYE5</accession>
<dbReference type="AlphaFoldDB" id="A0A7Y4NYE5"/>
<dbReference type="EMBL" id="JACHKF010000001">
    <property type="protein sequence ID" value="MBB6569284.1"/>
    <property type="molecule type" value="Genomic_DNA"/>
</dbReference>
<evidence type="ECO:0000313" key="3">
    <source>
        <dbReference type="Proteomes" id="UP000534306"/>
    </source>
</evidence>
<keyword evidence="3" id="KW-1185">Reference proteome</keyword>
<dbReference type="Proteomes" id="UP000534306">
    <property type="component" value="Unassembled WGS sequence"/>
</dbReference>